<dbReference type="InterPro" id="IPR001387">
    <property type="entry name" value="Cro/C1-type_HTH"/>
</dbReference>
<accession>A0A559SN85</accession>
<dbReference type="Gene3D" id="1.10.260.40">
    <property type="entry name" value="lambda repressor-like DNA-binding domains"/>
    <property type="match status" value="1"/>
</dbReference>
<protein>
    <submittedName>
        <fullName evidence="2">Helix-turn-helix protein</fullName>
    </submittedName>
</protein>
<dbReference type="Proteomes" id="UP000319824">
    <property type="component" value="Unassembled WGS sequence"/>
</dbReference>
<organism evidence="2 3">
    <name type="scientific">Rhizobium mongolense USDA 1844</name>
    <dbReference type="NCBI Taxonomy" id="1079460"/>
    <lineage>
        <taxon>Bacteria</taxon>
        <taxon>Pseudomonadati</taxon>
        <taxon>Pseudomonadota</taxon>
        <taxon>Alphaproteobacteria</taxon>
        <taxon>Hyphomicrobiales</taxon>
        <taxon>Rhizobiaceae</taxon>
        <taxon>Rhizobium/Agrobacterium group</taxon>
        <taxon>Rhizobium</taxon>
    </lineage>
</organism>
<dbReference type="CDD" id="cd00093">
    <property type="entry name" value="HTH_XRE"/>
    <property type="match status" value="1"/>
</dbReference>
<dbReference type="RefSeq" id="WP_022715251.1">
    <property type="nucleotide sequence ID" value="NZ_ATTQ01000006.1"/>
</dbReference>
<comment type="caution">
    <text evidence="2">The sequence shown here is derived from an EMBL/GenBank/DDBJ whole genome shotgun (WGS) entry which is preliminary data.</text>
</comment>
<reference evidence="2 3" key="1">
    <citation type="submission" date="2019-06" db="EMBL/GenBank/DDBJ databases">
        <title>Pac Bio to generate improved reference genome sequences for organisms with transposon mutant libraries (support for FEBA project).</title>
        <authorList>
            <person name="Blow M."/>
        </authorList>
    </citation>
    <scope>NUCLEOTIDE SEQUENCE [LARGE SCALE GENOMIC DNA]</scope>
    <source>
        <strain evidence="2 3">USDA 1844</strain>
    </source>
</reference>
<dbReference type="AlphaFoldDB" id="A0A559SN85"/>
<evidence type="ECO:0000259" key="1">
    <source>
        <dbReference type="Pfam" id="PF01381"/>
    </source>
</evidence>
<gene>
    <name evidence="2" type="ORF">BCL32_3986</name>
</gene>
<evidence type="ECO:0000313" key="2">
    <source>
        <dbReference type="EMBL" id="TVZ63811.1"/>
    </source>
</evidence>
<name>A0A559SN85_9HYPH</name>
<dbReference type="SUPFAM" id="SSF47413">
    <property type="entry name" value="lambda repressor-like DNA-binding domains"/>
    <property type="match status" value="1"/>
</dbReference>
<dbReference type="GO" id="GO:0003677">
    <property type="term" value="F:DNA binding"/>
    <property type="evidence" value="ECO:0007669"/>
    <property type="project" value="InterPro"/>
</dbReference>
<dbReference type="InterPro" id="IPR010982">
    <property type="entry name" value="Lambda_DNA-bd_dom_sf"/>
</dbReference>
<evidence type="ECO:0000313" key="3">
    <source>
        <dbReference type="Proteomes" id="UP000319824"/>
    </source>
</evidence>
<proteinExistence type="predicted"/>
<sequence length="108" mass="11451">MITPSQSRAARALVEWSREQLAEVSRVALRTIVDFERGARAPREVTLLAIERAFSDAGIAFLDGDYSGSGGPGVRLVAPAGKSIDADDTQTVQYREHLVNDAPPGAGG</sequence>
<dbReference type="Pfam" id="PF01381">
    <property type="entry name" value="HTH_3"/>
    <property type="match status" value="1"/>
</dbReference>
<feature type="domain" description="HTH cro/C1-type" evidence="1">
    <location>
        <begin position="8"/>
        <end position="54"/>
    </location>
</feature>
<dbReference type="EMBL" id="VISO01000003">
    <property type="protein sequence ID" value="TVZ63811.1"/>
    <property type="molecule type" value="Genomic_DNA"/>
</dbReference>